<comment type="caution">
    <text evidence="1">The sequence shown here is derived from an EMBL/GenBank/DDBJ whole genome shotgun (WGS) entry which is preliminary data.</text>
</comment>
<sequence>MTTETYKGWNISVTSEKNLCANFSFDITDPAGRSQHISLGGDNEGRALERAREMIDTELALKADE</sequence>
<evidence type="ECO:0000313" key="1">
    <source>
        <dbReference type="EMBL" id="KAB2928643.1"/>
    </source>
</evidence>
<dbReference type="Proteomes" id="UP000460298">
    <property type="component" value="Unassembled WGS sequence"/>
</dbReference>
<gene>
    <name evidence="1" type="ORF">F9K24_21685</name>
</gene>
<name>A0A833GX49_9LEPT</name>
<reference evidence="1 2" key="1">
    <citation type="submission" date="2019-10" db="EMBL/GenBank/DDBJ databases">
        <title>Extracellular Electron Transfer in a Candidatus Methanoperedens spp. Enrichment Culture.</title>
        <authorList>
            <person name="Berger S."/>
            <person name="Rangel Shaw D."/>
            <person name="Berben T."/>
            <person name="In 'T Zandt M."/>
            <person name="Frank J."/>
            <person name="Reimann J."/>
            <person name="Jetten M.S.M."/>
            <person name="Welte C.U."/>
        </authorList>
    </citation>
    <scope>NUCLEOTIDE SEQUENCE [LARGE SCALE GENOMIC DNA]</scope>
    <source>
        <strain evidence="1">SB12</strain>
    </source>
</reference>
<evidence type="ECO:0000313" key="2">
    <source>
        <dbReference type="Proteomes" id="UP000460298"/>
    </source>
</evidence>
<proteinExistence type="predicted"/>
<organism evidence="1 2">
    <name type="scientific">Leptonema illini</name>
    <dbReference type="NCBI Taxonomy" id="183"/>
    <lineage>
        <taxon>Bacteria</taxon>
        <taxon>Pseudomonadati</taxon>
        <taxon>Spirochaetota</taxon>
        <taxon>Spirochaetia</taxon>
        <taxon>Leptospirales</taxon>
        <taxon>Leptospiraceae</taxon>
        <taxon>Leptonema</taxon>
    </lineage>
</organism>
<dbReference type="AlphaFoldDB" id="A0A833GX49"/>
<dbReference type="EMBL" id="WBUI01000046">
    <property type="protein sequence ID" value="KAB2928643.1"/>
    <property type="molecule type" value="Genomic_DNA"/>
</dbReference>
<protein>
    <submittedName>
        <fullName evidence="1">Uncharacterized protein</fullName>
    </submittedName>
</protein>
<accession>A0A833GX49</accession>